<dbReference type="RefSeq" id="WP_042055827.1">
    <property type="nucleotide sequence ID" value="NZ_BAND01000009.1"/>
</dbReference>
<sequence>MEFSFPTPLWIAAAGAIGTLLRYYVGVLTLTWSHRLPWGTILINLTGSFAIAFFSALTVAGARFPATNETRLIFMAGLCGGYTTFSAFSLQTIDLVRDGAIGRALLNVALSLVLCLGATAVGYISAEALNQHVSHTLATTPPRIMPDRRT</sequence>
<keyword evidence="12" id="KW-0813">Transport</keyword>
<dbReference type="PANTHER" id="PTHR28259:SF1">
    <property type="entry name" value="FLUORIDE EXPORT PROTEIN 1-RELATED"/>
    <property type="match status" value="1"/>
</dbReference>
<dbReference type="PANTHER" id="PTHR28259">
    <property type="entry name" value="FLUORIDE EXPORT PROTEIN 1-RELATED"/>
    <property type="match status" value="1"/>
</dbReference>
<evidence type="ECO:0000256" key="12">
    <source>
        <dbReference type="HAMAP-Rule" id="MF_00454"/>
    </source>
</evidence>
<dbReference type="AlphaFoldDB" id="A0A023D1C8"/>
<keyword evidence="14" id="KW-1185">Reference proteome</keyword>
<feature type="binding site" evidence="12">
    <location>
        <position position="83"/>
    </location>
    <ligand>
        <name>Na(+)</name>
        <dbReference type="ChEBI" id="CHEBI:29101"/>
        <note>structural</note>
    </ligand>
</feature>
<name>A0A023D1C8_ACIMT</name>
<dbReference type="Proteomes" id="UP000019760">
    <property type="component" value="Unassembled WGS sequence"/>
</dbReference>
<evidence type="ECO:0000256" key="10">
    <source>
        <dbReference type="ARBA" id="ARBA00035120"/>
    </source>
</evidence>
<feature type="transmembrane region" description="Helical" evidence="12">
    <location>
        <begin position="105"/>
        <end position="126"/>
    </location>
</feature>
<evidence type="ECO:0000256" key="8">
    <source>
        <dbReference type="ARBA" id="ARBA00023136"/>
    </source>
</evidence>
<evidence type="ECO:0000256" key="11">
    <source>
        <dbReference type="ARBA" id="ARBA00035585"/>
    </source>
</evidence>
<dbReference type="OrthoDB" id="9806299at2"/>
<comment type="catalytic activity">
    <reaction evidence="11">
        <text>fluoride(in) = fluoride(out)</text>
        <dbReference type="Rhea" id="RHEA:76159"/>
        <dbReference type="ChEBI" id="CHEBI:17051"/>
    </reaction>
    <physiologicalReaction direction="left-to-right" evidence="11">
        <dbReference type="Rhea" id="RHEA:76160"/>
    </physiologicalReaction>
</comment>
<comment type="similarity">
    <text evidence="10 12">Belongs to the fluoride channel Fluc/FEX (TC 1.A.43) family.</text>
</comment>
<protein>
    <recommendedName>
        <fullName evidence="12">Fluoride-specific ion channel FluC</fullName>
    </recommendedName>
</protein>
<organism evidence="13 14">
    <name type="scientific">Acidomonas methanolica NBRC 104435</name>
    <dbReference type="NCBI Taxonomy" id="1231351"/>
    <lineage>
        <taxon>Bacteria</taxon>
        <taxon>Pseudomonadati</taxon>
        <taxon>Pseudomonadota</taxon>
        <taxon>Alphaproteobacteria</taxon>
        <taxon>Acetobacterales</taxon>
        <taxon>Acetobacteraceae</taxon>
        <taxon>Acidomonas</taxon>
    </lineage>
</organism>
<gene>
    <name evidence="12" type="primary">fluC</name>
    <name evidence="12" type="synonym">crcB</name>
    <name evidence="13" type="ORF">Amme_009_011</name>
</gene>
<feature type="transmembrane region" description="Helical" evidence="12">
    <location>
        <begin position="7"/>
        <end position="25"/>
    </location>
</feature>
<comment type="subcellular location">
    <subcellularLocation>
        <location evidence="1 12">Cell membrane</location>
        <topology evidence="1 12">Multi-pass membrane protein</topology>
    </subcellularLocation>
</comment>
<dbReference type="NCBIfam" id="TIGR00494">
    <property type="entry name" value="crcB"/>
    <property type="match status" value="1"/>
</dbReference>
<dbReference type="GO" id="GO:0046872">
    <property type="term" value="F:metal ion binding"/>
    <property type="evidence" value="ECO:0007669"/>
    <property type="project" value="UniProtKB-KW"/>
</dbReference>
<comment type="activity regulation">
    <text evidence="12">Na(+) is not transported, but it plays an essential structural role and its presence is essential for fluoride channel function.</text>
</comment>
<evidence type="ECO:0000256" key="3">
    <source>
        <dbReference type="ARBA" id="ARBA00022519"/>
    </source>
</evidence>
<evidence type="ECO:0000256" key="9">
    <source>
        <dbReference type="ARBA" id="ARBA00023303"/>
    </source>
</evidence>
<evidence type="ECO:0000256" key="1">
    <source>
        <dbReference type="ARBA" id="ARBA00004651"/>
    </source>
</evidence>
<keyword evidence="9 12" id="KW-0407">Ion channel</keyword>
<reference evidence="14" key="1">
    <citation type="journal article" date="2014" name="FEMS Microbiol. Lett.">
        <title>Draft Genomic DNA Sequence of the Facultatively Methylotrophic Bacterium Acidomonas methanolica type strain MB58.</title>
        <authorList>
            <person name="Higashiura N."/>
            <person name="Hadano H."/>
            <person name="Hirakawa H."/>
            <person name="Matsutani M."/>
            <person name="Takabe S."/>
            <person name="Matsushita K."/>
            <person name="Azuma Y."/>
        </authorList>
    </citation>
    <scope>NUCLEOTIDE SEQUENCE [LARGE SCALE GENOMIC DNA]</scope>
    <source>
        <strain evidence="14">MB58</strain>
    </source>
</reference>
<dbReference type="EMBL" id="BAND01000009">
    <property type="protein sequence ID" value="GAJ27874.1"/>
    <property type="molecule type" value="Genomic_DNA"/>
</dbReference>
<keyword evidence="6 12" id="KW-0915">Sodium</keyword>
<dbReference type="GO" id="GO:0140114">
    <property type="term" value="P:cellular detoxification of fluoride"/>
    <property type="evidence" value="ECO:0007669"/>
    <property type="project" value="UniProtKB-UniRule"/>
</dbReference>
<keyword evidence="12" id="KW-0479">Metal-binding</keyword>
<keyword evidence="4 12" id="KW-0812">Transmembrane</keyword>
<comment type="caution">
    <text evidence="13">The sequence shown here is derived from an EMBL/GenBank/DDBJ whole genome shotgun (WGS) entry which is preliminary data.</text>
</comment>
<keyword evidence="3" id="KW-0997">Cell inner membrane</keyword>
<comment type="function">
    <text evidence="12">Fluoride-specific ion channel. Important for reducing fluoride concentration in the cell, thus reducing its toxicity.</text>
</comment>
<reference evidence="13 14" key="2">
    <citation type="journal article" date="2014" name="FEMS Microbiol. Lett.">
        <title>Draft genomic DNA sequence of the facultatively methylotrophic bacterium Acidomonas methanolica type strain MB58.</title>
        <authorList>
            <person name="Higashiura N."/>
            <person name="Hadano H."/>
            <person name="Hirakawa H."/>
            <person name="Matsutani M."/>
            <person name="Takabe S."/>
            <person name="Matsushita K."/>
            <person name="Azuma Y."/>
        </authorList>
    </citation>
    <scope>NUCLEOTIDE SEQUENCE [LARGE SCALE GENOMIC DNA]</scope>
    <source>
        <strain evidence="13 14">MB58</strain>
    </source>
</reference>
<evidence type="ECO:0000313" key="13">
    <source>
        <dbReference type="EMBL" id="GAJ27874.1"/>
    </source>
</evidence>
<keyword evidence="2 12" id="KW-1003">Cell membrane</keyword>
<dbReference type="HAMAP" id="MF_00454">
    <property type="entry name" value="FluC"/>
    <property type="match status" value="1"/>
</dbReference>
<accession>A0A023D1C8</accession>
<dbReference type="GO" id="GO:0062054">
    <property type="term" value="F:fluoride channel activity"/>
    <property type="evidence" value="ECO:0007669"/>
    <property type="project" value="UniProtKB-UniRule"/>
</dbReference>
<evidence type="ECO:0000256" key="4">
    <source>
        <dbReference type="ARBA" id="ARBA00022692"/>
    </source>
</evidence>
<dbReference type="Pfam" id="PF02537">
    <property type="entry name" value="CRCB"/>
    <property type="match status" value="1"/>
</dbReference>
<evidence type="ECO:0000256" key="7">
    <source>
        <dbReference type="ARBA" id="ARBA00023065"/>
    </source>
</evidence>
<keyword evidence="7 12" id="KW-0406">Ion transport</keyword>
<evidence type="ECO:0000256" key="2">
    <source>
        <dbReference type="ARBA" id="ARBA00022475"/>
    </source>
</evidence>
<evidence type="ECO:0000313" key="14">
    <source>
        <dbReference type="Proteomes" id="UP000019760"/>
    </source>
</evidence>
<evidence type="ECO:0000256" key="6">
    <source>
        <dbReference type="ARBA" id="ARBA00023053"/>
    </source>
</evidence>
<feature type="transmembrane region" description="Helical" evidence="12">
    <location>
        <begin position="72"/>
        <end position="93"/>
    </location>
</feature>
<feature type="transmembrane region" description="Helical" evidence="12">
    <location>
        <begin position="37"/>
        <end position="60"/>
    </location>
</feature>
<dbReference type="InterPro" id="IPR003691">
    <property type="entry name" value="FluC"/>
</dbReference>
<dbReference type="GO" id="GO:0005886">
    <property type="term" value="C:plasma membrane"/>
    <property type="evidence" value="ECO:0007669"/>
    <property type="project" value="UniProtKB-SubCell"/>
</dbReference>
<keyword evidence="8 12" id="KW-0472">Membrane</keyword>
<proteinExistence type="inferred from homology"/>
<evidence type="ECO:0000256" key="5">
    <source>
        <dbReference type="ARBA" id="ARBA00022989"/>
    </source>
</evidence>
<feature type="binding site" evidence="12">
    <location>
        <position position="80"/>
    </location>
    <ligand>
        <name>Na(+)</name>
        <dbReference type="ChEBI" id="CHEBI:29101"/>
        <note>structural</note>
    </ligand>
</feature>
<keyword evidence="5 12" id="KW-1133">Transmembrane helix</keyword>